<evidence type="ECO:0000313" key="2">
    <source>
        <dbReference type="Proteomes" id="UP001454086"/>
    </source>
</evidence>
<dbReference type="Proteomes" id="UP001454086">
    <property type="component" value="Unassembled WGS sequence"/>
</dbReference>
<gene>
    <name evidence="1" type="ORF">WMQ36_26765</name>
</gene>
<keyword evidence="2" id="KW-1185">Reference proteome</keyword>
<proteinExistence type="predicted"/>
<name>A0ABV1DFH1_9FIRM</name>
<evidence type="ECO:0008006" key="3">
    <source>
        <dbReference type="Google" id="ProtNLM"/>
    </source>
</evidence>
<dbReference type="EMBL" id="JBBMFM010000193">
    <property type="protein sequence ID" value="MEQ2428566.1"/>
    <property type="molecule type" value="Genomic_DNA"/>
</dbReference>
<sequence length="43" mass="4846">MIGSLLAFGRPASGLMDDHRQNFKIFIDESQYEKAKNLIGYIG</sequence>
<organism evidence="1 2">
    <name type="scientific">Enterocloster hominis</name>
    <name type="common">ex Hitch et al. 2024</name>
    <dbReference type="NCBI Taxonomy" id="1917870"/>
    <lineage>
        <taxon>Bacteria</taxon>
        <taxon>Bacillati</taxon>
        <taxon>Bacillota</taxon>
        <taxon>Clostridia</taxon>
        <taxon>Lachnospirales</taxon>
        <taxon>Lachnospiraceae</taxon>
        <taxon>Enterocloster</taxon>
    </lineage>
</organism>
<accession>A0ABV1DFH1</accession>
<protein>
    <recommendedName>
        <fullName evidence="3">DUF2007 domain-containing protein</fullName>
    </recommendedName>
</protein>
<comment type="caution">
    <text evidence="1">The sequence shown here is derived from an EMBL/GenBank/DDBJ whole genome shotgun (WGS) entry which is preliminary data.</text>
</comment>
<reference evidence="1 2" key="1">
    <citation type="submission" date="2024-03" db="EMBL/GenBank/DDBJ databases">
        <title>Human intestinal bacterial collection.</title>
        <authorList>
            <person name="Pauvert C."/>
            <person name="Hitch T.C.A."/>
            <person name="Clavel T."/>
        </authorList>
    </citation>
    <scope>NUCLEOTIDE SEQUENCE [LARGE SCALE GENOMIC DNA]</scope>
    <source>
        <strain evidence="1 2">CLA-SR-H021</strain>
    </source>
</reference>
<evidence type="ECO:0000313" key="1">
    <source>
        <dbReference type="EMBL" id="MEQ2428566.1"/>
    </source>
</evidence>
<dbReference type="RefSeq" id="WP_275891634.1">
    <property type="nucleotide sequence ID" value="NZ_JBBMFM010000193.1"/>
</dbReference>